<comment type="subcellular location">
    <subcellularLocation>
        <location evidence="1">Membrane</location>
        <topology evidence="1">Multi-pass membrane protein</topology>
    </subcellularLocation>
</comment>
<dbReference type="Pfam" id="PF20684">
    <property type="entry name" value="Fung_rhodopsin"/>
    <property type="match status" value="1"/>
</dbReference>
<accession>A0A2G7FYJ7</accession>
<name>A0A2G7FYJ7_9EURO</name>
<dbReference type="PANTHER" id="PTHR33048:SF114">
    <property type="entry name" value="MEMBRANE PROTEIN PTH11-LIKE, PUTATIVE (AFU_ORTHOLOGUE AFUA_7G06620)-RELATED"/>
    <property type="match status" value="1"/>
</dbReference>
<dbReference type="InterPro" id="IPR052337">
    <property type="entry name" value="SAT4-like"/>
</dbReference>
<evidence type="ECO:0000256" key="6">
    <source>
        <dbReference type="SAM" id="MobiDB-lite"/>
    </source>
</evidence>
<sequence length="354" mass="40183">MAHPGVGQVVGWYICTVVACAFFVTRLVVRWRRFSKFYVDDYLVAAACLCLIGDLIIQHFMFNWGMTDMANASKSDMINMMKMIIPGSTLYVTSLWLIKAGMVCFYKRLADRTHYQRIYNVVLTLLAATWLTIFLNIIFKCFPVDRIWDMDNPDRACSHKQTRINYWITILFNIFSDVIIICLPISQVLRIRMPFKQKLGVMSIFLLGILVVITSSTNPCNLRLAKQTNDNLHRFNDRNRNRHNRQLSPSPPDPFFGSKSRSGTYYNNSSRAYELSHSNGPVKQGPLNKVTASVASNAVRDGHGTPTGLSRHDSEDELVKDAAFPPVDDHAGISVTTEYHVFHGRFSSPSVNGR</sequence>
<dbReference type="InterPro" id="IPR049326">
    <property type="entry name" value="Rhodopsin_dom_fungi"/>
</dbReference>
<evidence type="ECO:0000256" key="7">
    <source>
        <dbReference type="SAM" id="Phobius"/>
    </source>
</evidence>
<evidence type="ECO:0000256" key="1">
    <source>
        <dbReference type="ARBA" id="ARBA00004141"/>
    </source>
</evidence>
<evidence type="ECO:0000259" key="8">
    <source>
        <dbReference type="Pfam" id="PF20684"/>
    </source>
</evidence>
<reference evidence="9 10" key="1">
    <citation type="submission" date="2017-05" db="EMBL/GenBank/DDBJ databases">
        <title>Genome sequence for an aflatoxigenic pathogen of Argentinian peanut, Aspergillus arachidicola.</title>
        <authorList>
            <person name="Moore G."/>
            <person name="Beltz S.B."/>
            <person name="Mack B.M."/>
        </authorList>
    </citation>
    <scope>NUCLEOTIDE SEQUENCE [LARGE SCALE GENOMIC DNA]</scope>
    <source>
        <strain evidence="9 10">CBS 117610</strain>
    </source>
</reference>
<evidence type="ECO:0000313" key="9">
    <source>
        <dbReference type="EMBL" id="PIG85669.1"/>
    </source>
</evidence>
<dbReference type="GO" id="GO:0016020">
    <property type="term" value="C:membrane"/>
    <property type="evidence" value="ECO:0007669"/>
    <property type="project" value="UniProtKB-SubCell"/>
</dbReference>
<feature type="transmembrane region" description="Helical" evidence="7">
    <location>
        <begin position="118"/>
        <end position="139"/>
    </location>
</feature>
<keyword evidence="10" id="KW-1185">Reference proteome</keyword>
<evidence type="ECO:0000313" key="10">
    <source>
        <dbReference type="Proteomes" id="UP000231358"/>
    </source>
</evidence>
<dbReference type="Proteomes" id="UP000231358">
    <property type="component" value="Unassembled WGS sequence"/>
</dbReference>
<proteinExistence type="inferred from homology"/>
<evidence type="ECO:0000256" key="3">
    <source>
        <dbReference type="ARBA" id="ARBA00022989"/>
    </source>
</evidence>
<gene>
    <name evidence="9" type="ORF">AARAC_007123</name>
</gene>
<keyword evidence="2 7" id="KW-0812">Transmembrane</keyword>
<evidence type="ECO:0000256" key="2">
    <source>
        <dbReference type="ARBA" id="ARBA00022692"/>
    </source>
</evidence>
<evidence type="ECO:0000256" key="4">
    <source>
        <dbReference type="ARBA" id="ARBA00023136"/>
    </source>
</evidence>
<protein>
    <recommendedName>
        <fullName evidence="8">Rhodopsin domain-containing protein</fullName>
    </recommendedName>
</protein>
<comment type="caution">
    <text evidence="9">The sequence shown here is derived from an EMBL/GenBank/DDBJ whole genome shotgun (WGS) entry which is preliminary data.</text>
</comment>
<dbReference type="AlphaFoldDB" id="A0A2G7FYJ7"/>
<evidence type="ECO:0000256" key="5">
    <source>
        <dbReference type="ARBA" id="ARBA00038359"/>
    </source>
</evidence>
<keyword evidence="3 7" id="KW-1133">Transmembrane helix</keyword>
<feature type="region of interest" description="Disordered" evidence="6">
    <location>
        <begin position="233"/>
        <end position="261"/>
    </location>
</feature>
<dbReference type="STRING" id="656916.A0A2G7FYJ7"/>
<keyword evidence="4 7" id="KW-0472">Membrane</keyword>
<organism evidence="9 10">
    <name type="scientific">Aspergillus arachidicola</name>
    <dbReference type="NCBI Taxonomy" id="656916"/>
    <lineage>
        <taxon>Eukaryota</taxon>
        <taxon>Fungi</taxon>
        <taxon>Dikarya</taxon>
        <taxon>Ascomycota</taxon>
        <taxon>Pezizomycotina</taxon>
        <taxon>Eurotiomycetes</taxon>
        <taxon>Eurotiomycetidae</taxon>
        <taxon>Eurotiales</taxon>
        <taxon>Aspergillaceae</taxon>
        <taxon>Aspergillus</taxon>
        <taxon>Aspergillus subgen. Circumdati</taxon>
    </lineage>
</organism>
<dbReference type="PANTHER" id="PTHR33048">
    <property type="entry name" value="PTH11-LIKE INTEGRAL MEMBRANE PROTEIN (AFU_ORTHOLOGUE AFUA_5G11245)"/>
    <property type="match status" value="1"/>
</dbReference>
<feature type="transmembrane region" description="Helical" evidence="7">
    <location>
        <begin position="198"/>
        <end position="217"/>
    </location>
</feature>
<feature type="transmembrane region" description="Helical" evidence="7">
    <location>
        <begin position="164"/>
        <end position="186"/>
    </location>
</feature>
<comment type="similarity">
    <text evidence="5">Belongs to the SAT4 family.</text>
</comment>
<feature type="transmembrane region" description="Helical" evidence="7">
    <location>
        <begin position="6"/>
        <end position="29"/>
    </location>
</feature>
<feature type="transmembrane region" description="Helical" evidence="7">
    <location>
        <begin position="41"/>
        <end position="64"/>
    </location>
</feature>
<feature type="transmembrane region" description="Helical" evidence="7">
    <location>
        <begin position="84"/>
        <end position="106"/>
    </location>
</feature>
<dbReference type="EMBL" id="NEXV01000310">
    <property type="protein sequence ID" value="PIG85669.1"/>
    <property type="molecule type" value="Genomic_DNA"/>
</dbReference>
<feature type="domain" description="Rhodopsin" evidence="8">
    <location>
        <begin position="26"/>
        <end position="230"/>
    </location>
</feature>